<name>A0ABV5ESZ1_9MICO</name>
<feature type="transmembrane region" description="Helical" evidence="1">
    <location>
        <begin position="138"/>
        <end position="160"/>
    </location>
</feature>
<feature type="transmembrane region" description="Helical" evidence="1">
    <location>
        <begin position="206"/>
        <end position="223"/>
    </location>
</feature>
<reference evidence="2 3" key="1">
    <citation type="submission" date="2024-08" db="EMBL/GenBank/DDBJ databases">
        <title>Heavy metals resistant antinobacteria isolated from wastewater.</title>
        <authorList>
            <person name="Roman Ponce B."/>
            <person name="Blanco Mercado M.A."/>
            <person name="Avila Aldana I.N."/>
            <person name="Morales Arrieta S."/>
        </authorList>
    </citation>
    <scope>NUCLEOTIDE SEQUENCE [LARGE SCALE GENOMIC DNA]</scope>
    <source>
        <strain evidence="3">sma-1</strain>
    </source>
</reference>
<feature type="transmembrane region" description="Helical" evidence="1">
    <location>
        <begin position="105"/>
        <end position="126"/>
    </location>
</feature>
<evidence type="ECO:0000256" key="1">
    <source>
        <dbReference type="SAM" id="Phobius"/>
    </source>
</evidence>
<sequence>MDAETTTIRRGDPADEVGRGPLSRGAAFIYRQMVLEAQLLLASLPSVVAVLLLDRDPSNVPLFVLALLPVAPALVAGVAAAMVPRTDLSPGRHFFRAYRRELAPTLRWAAPAAVALALLAFNLIHLDGVDGGATLRPLYSVLGLLILVWAGHMVVLTAGFHCRARDATRVAAAQLASQWRFSLGVLSLLIVTVFLVIVVSETVVLLLLWAFAGLLALMARPLLADTARRFTPQA</sequence>
<dbReference type="RefSeq" id="WP_112614630.1">
    <property type="nucleotide sequence ID" value="NZ_JBHLHV010000001.1"/>
</dbReference>
<feature type="transmembrane region" description="Helical" evidence="1">
    <location>
        <begin position="181"/>
        <end position="200"/>
    </location>
</feature>
<keyword evidence="3" id="KW-1185">Reference proteome</keyword>
<evidence type="ECO:0000313" key="3">
    <source>
        <dbReference type="Proteomes" id="UP001589643"/>
    </source>
</evidence>
<accession>A0ABV5ESZ1</accession>
<keyword evidence="1" id="KW-0472">Membrane</keyword>
<keyword evidence="1" id="KW-1133">Transmembrane helix</keyword>
<dbReference type="Proteomes" id="UP001589643">
    <property type="component" value="Unassembled WGS sequence"/>
</dbReference>
<gene>
    <name evidence="2" type="ORF">AB7P39_09520</name>
</gene>
<proteinExistence type="predicted"/>
<feature type="transmembrane region" description="Helical" evidence="1">
    <location>
        <begin position="33"/>
        <end position="53"/>
    </location>
</feature>
<evidence type="ECO:0008006" key="4">
    <source>
        <dbReference type="Google" id="ProtNLM"/>
    </source>
</evidence>
<feature type="transmembrane region" description="Helical" evidence="1">
    <location>
        <begin position="59"/>
        <end position="84"/>
    </location>
</feature>
<organism evidence="2 3">
    <name type="scientific">Microbacterium plantarum</name>
    <dbReference type="NCBI Taxonomy" id="1816425"/>
    <lineage>
        <taxon>Bacteria</taxon>
        <taxon>Bacillati</taxon>
        <taxon>Actinomycetota</taxon>
        <taxon>Actinomycetes</taxon>
        <taxon>Micrococcales</taxon>
        <taxon>Microbacteriaceae</taxon>
        <taxon>Microbacterium</taxon>
    </lineage>
</organism>
<protein>
    <recommendedName>
        <fullName evidence="4">DUF624 domain-containing protein</fullName>
    </recommendedName>
</protein>
<comment type="caution">
    <text evidence="2">The sequence shown here is derived from an EMBL/GenBank/DDBJ whole genome shotgun (WGS) entry which is preliminary data.</text>
</comment>
<evidence type="ECO:0000313" key="2">
    <source>
        <dbReference type="EMBL" id="MFB8893080.1"/>
    </source>
</evidence>
<keyword evidence="1" id="KW-0812">Transmembrane</keyword>
<dbReference type="EMBL" id="JBHLHV010000001">
    <property type="protein sequence ID" value="MFB8893080.1"/>
    <property type="molecule type" value="Genomic_DNA"/>
</dbReference>